<dbReference type="GO" id="GO:0006281">
    <property type="term" value="P:DNA repair"/>
    <property type="evidence" value="ECO:0007669"/>
    <property type="project" value="UniProtKB-UniRule"/>
</dbReference>
<evidence type="ECO:0000256" key="7">
    <source>
        <dbReference type="RuleBase" id="RU365071"/>
    </source>
</evidence>
<comment type="subcellular location">
    <subcellularLocation>
        <location evidence="1 7">Nucleus</location>
    </subcellularLocation>
</comment>
<dbReference type="Pfam" id="PF08743">
    <property type="entry name" value="Nse4_C"/>
    <property type="match status" value="1"/>
</dbReference>
<evidence type="ECO:0000256" key="1">
    <source>
        <dbReference type="ARBA" id="ARBA00004123"/>
    </source>
</evidence>
<keyword evidence="12" id="KW-1185">Reference proteome</keyword>
<evidence type="ECO:0000259" key="9">
    <source>
        <dbReference type="Pfam" id="PF08743"/>
    </source>
</evidence>
<dbReference type="InterPro" id="IPR029225">
    <property type="entry name" value="Nse4_Nse3-bd"/>
</dbReference>
<dbReference type="PANTHER" id="PTHR16140">
    <property type="entry name" value="NON-STRUCTURAL MAINTENANCE OF CHROMOSOMES ELEMENT 4"/>
    <property type="match status" value="1"/>
</dbReference>
<comment type="subunit">
    <text evidence="7">Component of the SMC5-SMC6 complex.</text>
</comment>
<protein>
    <recommendedName>
        <fullName evidence="7">Non-structural maintenance of chromosomes element 4</fullName>
    </recommendedName>
</protein>
<name>A0A286UH34_9AGAM</name>
<dbReference type="GO" id="GO:0005634">
    <property type="term" value="C:nucleus"/>
    <property type="evidence" value="ECO:0007669"/>
    <property type="project" value="UniProtKB-SubCell"/>
</dbReference>
<dbReference type="Pfam" id="PF15412">
    <property type="entry name" value="Nse4-Nse3_bdg"/>
    <property type="match status" value="1"/>
</dbReference>
<feature type="region of interest" description="Disordered" evidence="8">
    <location>
        <begin position="184"/>
        <end position="212"/>
    </location>
</feature>
<dbReference type="InterPro" id="IPR014854">
    <property type="entry name" value="Nse4_C"/>
</dbReference>
<feature type="domain" description="Non-structural maintenance of chromosome element 4 C-terminal" evidence="9">
    <location>
        <begin position="234"/>
        <end position="323"/>
    </location>
</feature>
<evidence type="ECO:0000256" key="2">
    <source>
        <dbReference type="ARBA" id="ARBA00008997"/>
    </source>
</evidence>
<comment type="function">
    <text evidence="7">Component of the SMC5-SMC6 complex, that promotes sister chromatid alignment after DNA damage and facilitates double-stranded DNA breaks (DSBs) repair via homologous recombination between sister chromatids.</text>
</comment>
<dbReference type="InterPro" id="IPR027786">
    <property type="entry name" value="Nse4/EID"/>
</dbReference>
<comment type="similarity">
    <text evidence="2 7">Belongs to the NSE4 family.</text>
</comment>
<feature type="domain" description="Nse4/EID protein Nse3/MAGE-binding" evidence="10">
    <location>
        <begin position="91"/>
        <end position="144"/>
    </location>
</feature>
<dbReference type="GO" id="GO:0006310">
    <property type="term" value="P:DNA recombination"/>
    <property type="evidence" value="ECO:0007669"/>
    <property type="project" value="UniProtKB-UniRule"/>
</dbReference>
<keyword evidence="6 7" id="KW-0539">Nucleus</keyword>
<accession>A0A286UH34</accession>
<feature type="region of interest" description="Disordered" evidence="8">
    <location>
        <begin position="1"/>
        <end position="41"/>
    </location>
</feature>
<dbReference type="AlphaFoldDB" id="A0A286UH34"/>
<keyword evidence="4 7" id="KW-0233">DNA recombination</keyword>
<gene>
    <name evidence="11" type="ORF">PNOK_0577900</name>
</gene>
<dbReference type="EMBL" id="NBII01000005">
    <property type="protein sequence ID" value="PAV18936.1"/>
    <property type="molecule type" value="Genomic_DNA"/>
</dbReference>
<sequence length="339" mass="38756">MARTRDEPEDIEDSGTEEDEVQSEVDDGFMYDPQQQNRDEKRELRRNYRQLQEDESLLNANAITIGSLTEKIEAANKLFKKVMGPTEASLDASLLLTTSEIGVAKARQMRTDYGSFDKDEYISCLVKFLGGYNSTNAVKGEDSDTEGTTPMKWEEVGKRAMGKCRKVPVMDFMNGPLSVEQKKRVLTQRTQREKATGVEKRPQELTENDVVRSENETTKNVISLQKFLETYGKEINLFKLIVNPESFGQSVENLFYLSFLIRDAKVELRIDEETGEPLISAVHPPTEEDRASGTCRKKQLIMELDMETWKQAIEVFRIKKSVLPTRKPTQIKLGDKWYG</sequence>
<evidence type="ECO:0000256" key="5">
    <source>
        <dbReference type="ARBA" id="ARBA00023204"/>
    </source>
</evidence>
<keyword evidence="5 7" id="KW-0234">DNA repair</keyword>
<dbReference type="OrthoDB" id="361242at2759"/>
<feature type="compositionally biased region" description="Basic and acidic residues" evidence="8">
    <location>
        <begin position="190"/>
        <end position="212"/>
    </location>
</feature>
<evidence type="ECO:0000256" key="4">
    <source>
        <dbReference type="ARBA" id="ARBA00023172"/>
    </source>
</evidence>
<dbReference type="GO" id="GO:0030915">
    <property type="term" value="C:Smc5-Smc6 complex"/>
    <property type="evidence" value="ECO:0007669"/>
    <property type="project" value="UniProtKB-UniRule"/>
</dbReference>
<organism evidence="11 12">
    <name type="scientific">Pyrrhoderma noxium</name>
    <dbReference type="NCBI Taxonomy" id="2282107"/>
    <lineage>
        <taxon>Eukaryota</taxon>
        <taxon>Fungi</taxon>
        <taxon>Dikarya</taxon>
        <taxon>Basidiomycota</taxon>
        <taxon>Agaricomycotina</taxon>
        <taxon>Agaricomycetes</taxon>
        <taxon>Hymenochaetales</taxon>
        <taxon>Hymenochaetaceae</taxon>
        <taxon>Pyrrhoderma</taxon>
    </lineage>
</organism>
<dbReference type="InParanoid" id="A0A286UH34"/>
<evidence type="ECO:0000256" key="3">
    <source>
        <dbReference type="ARBA" id="ARBA00022763"/>
    </source>
</evidence>
<proteinExistence type="inferred from homology"/>
<dbReference type="PANTHER" id="PTHR16140:SF0">
    <property type="entry name" value="NON-STRUCTURAL MAINTENANCE OF CHROMOSOMES ELEMENT 4"/>
    <property type="match status" value="1"/>
</dbReference>
<evidence type="ECO:0000256" key="6">
    <source>
        <dbReference type="ARBA" id="ARBA00023242"/>
    </source>
</evidence>
<evidence type="ECO:0000313" key="11">
    <source>
        <dbReference type="EMBL" id="PAV18936.1"/>
    </source>
</evidence>
<dbReference type="FunCoup" id="A0A286UH34">
    <property type="interactions" value="232"/>
</dbReference>
<feature type="compositionally biased region" description="Acidic residues" evidence="8">
    <location>
        <begin position="7"/>
        <end position="29"/>
    </location>
</feature>
<dbReference type="Proteomes" id="UP000217199">
    <property type="component" value="Unassembled WGS sequence"/>
</dbReference>
<reference evidence="11 12" key="1">
    <citation type="journal article" date="2017" name="Mol. Ecol.">
        <title>Comparative and population genomic landscape of Phellinus noxius: A hypervariable fungus causing root rot in trees.</title>
        <authorList>
            <person name="Chung C.L."/>
            <person name="Lee T.J."/>
            <person name="Akiba M."/>
            <person name="Lee H.H."/>
            <person name="Kuo T.H."/>
            <person name="Liu D."/>
            <person name="Ke H.M."/>
            <person name="Yokoi T."/>
            <person name="Roa M.B."/>
            <person name="Lu M.J."/>
            <person name="Chang Y.Y."/>
            <person name="Ann P.J."/>
            <person name="Tsai J.N."/>
            <person name="Chen C.Y."/>
            <person name="Tzean S.S."/>
            <person name="Ota Y."/>
            <person name="Hattori T."/>
            <person name="Sahashi N."/>
            <person name="Liou R.F."/>
            <person name="Kikuchi T."/>
            <person name="Tsai I.J."/>
        </authorList>
    </citation>
    <scope>NUCLEOTIDE SEQUENCE [LARGE SCALE GENOMIC DNA]</scope>
    <source>
        <strain evidence="11 12">FFPRI411160</strain>
    </source>
</reference>
<evidence type="ECO:0000259" key="10">
    <source>
        <dbReference type="Pfam" id="PF15412"/>
    </source>
</evidence>
<dbReference type="STRING" id="2282107.A0A286UH34"/>
<keyword evidence="3 7" id="KW-0227">DNA damage</keyword>
<evidence type="ECO:0000256" key="8">
    <source>
        <dbReference type="SAM" id="MobiDB-lite"/>
    </source>
</evidence>
<evidence type="ECO:0000313" key="12">
    <source>
        <dbReference type="Proteomes" id="UP000217199"/>
    </source>
</evidence>
<comment type="caution">
    <text evidence="11">The sequence shown here is derived from an EMBL/GenBank/DDBJ whole genome shotgun (WGS) entry which is preliminary data.</text>
</comment>